<feature type="transmembrane region" description="Helical" evidence="7">
    <location>
        <begin position="94"/>
        <end position="115"/>
    </location>
</feature>
<gene>
    <name evidence="9" type="ORF">JKP88DRAFT_346358</name>
</gene>
<dbReference type="SUPFAM" id="SSF49562">
    <property type="entry name" value="C2 domain (Calcium/lipid-binding domain, CaLB)"/>
    <property type="match status" value="1"/>
</dbReference>
<evidence type="ECO:0000256" key="3">
    <source>
        <dbReference type="ARBA" id="ARBA00022692"/>
    </source>
</evidence>
<evidence type="ECO:0000256" key="1">
    <source>
        <dbReference type="ARBA" id="ARBA00004141"/>
    </source>
</evidence>
<dbReference type="OrthoDB" id="10009287at2759"/>
<sequence>MDTAKEKLDVVHKQILAAMDRHPLLTFRDSLLHWEKQSGWSRAWLLCSVASFLTMAVWVLGGVPFIAKLVAFVYPAYASFKTIDTPSSHESETWLTYWIVFAAVGIVEPIAWPLLNVIPLYQFVKMGFLVWCYNPRTRGASTIYRQVLRPYVLPAIGVVGGGGGGAATKSTTTSRSAAAAAAAASVAKPDDADAQAADTMPLFASEFIYTYGVITTTTSRSAASASVVEPDDADAQAAAAEQEVSVRVLSAAGLPLMEAGATDAYVLLYVMGADGKTVSDKCKTKTKPNSTEPRWGEELSLRVRASDVAPGACVVAIVCHKTGFGQDLTIGTVQVPLTSLAGGEEMQGDFALEDKAKDNPVGVSGKLSLALRLQ</sequence>
<proteinExistence type="inferred from homology"/>
<dbReference type="EMBL" id="JAFCMP010000001">
    <property type="protein sequence ID" value="KAG5192968.1"/>
    <property type="molecule type" value="Genomic_DNA"/>
</dbReference>
<dbReference type="Proteomes" id="UP000664859">
    <property type="component" value="Unassembled WGS sequence"/>
</dbReference>
<organism evidence="9 10">
    <name type="scientific">Tribonema minus</name>
    <dbReference type="NCBI Taxonomy" id="303371"/>
    <lineage>
        <taxon>Eukaryota</taxon>
        <taxon>Sar</taxon>
        <taxon>Stramenopiles</taxon>
        <taxon>Ochrophyta</taxon>
        <taxon>PX clade</taxon>
        <taxon>Xanthophyceae</taxon>
        <taxon>Tribonematales</taxon>
        <taxon>Tribonemataceae</taxon>
        <taxon>Tribonema</taxon>
    </lineage>
</organism>
<evidence type="ECO:0000256" key="7">
    <source>
        <dbReference type="SAM" id="Phobius"/>
    </source>
</evidence>
<dbReference type="Gene3D" id="2.60.40.150">
    <property type="entry name" value="C2 domain"/>
    <property type="match status" value="1"/>
</dbReference>
<evidence type="ECO:0000313" key="10">
    <source>
        <dbReference type="Proteomes" id="UP000664859"/>
    </source>
</evidence>
<comment type="caution">
    <text evidence="9">The sequence shown here is derived from an EMBL/GenBank/DDBJ whole genome shotgun (WGS) entry which is preliminary data.</text>
</comment>
<comment type="subcellular location">
    <subcellularLocation>
        <location evidence="1 6">Membrane</location>
        <topology evidence="1 6">Multi-pass membrane protein</topology>
    </subcellularLocation>
</comment>
<dbReference type="SMART" id="SM00239">
    <property type="entry name" value="C2"/>
    <property type="match status" value="1"/>
</dbReference>
<evidence type="ECO:0000259" key="8">
    <source>
        <dbReference type="PROSITE" id="PS50004"/>
    </source>
</evidence>
<feature type="domain" description="C2" evidence="8">
    <location>
        <begin position="220"/>
        <end position="350"/>
    </location>
</feature>
<name>A0A836CPN9_9STRA</name>
<dbReference type="GO" id="GO:0016020">
    <property type="term" value="C:membrane"/>
    <property type="evidence" value="ECO:0007669"/>
    <property type="project" value="UniProtKB-SubCell"/>
</dbReference>
<evidence type="ECO:0000256" key="4">
    <source>
        <dbReference type="ARBA" id="ARBA00022989"/>
    </source>
</evidence>
<dbReference type="PANTHER" id="PTHR12300:SF161">
    <property type="entry name" value="RECEPTOR EXPRESSION-ENHANCING PROTEIN"/>
    <property type="match status" value="1"/>
</dbReference>
<protein>
    <submittedName>
        <fullName evidence="9">TB2/DP1, HVA22 family-domain-containing protein</fullName>
    </submittedName>
</protein>
<keyword evidence="5 7" id="KW-0472">Membrane</keyword>
<dbReference type="Pfam" id="PF03134">
    <property type="entry name" value="TB2_DP1_HVA22"/>
    <property type="match status" value="1"/>
</dbReference>
<dbReference type="InterPro" id="IPR000008">
    <property type="entry name" value="C2_dom"/>
</dbReference>
<dbReference type="AlphaFoldDB" id="A0A836CPN9"/>
<dbReference type="InterPro" id="IPR004345">
    <property type="entry name" value="TB2_DP1_HVA22"/>
</dbReference>
<keyword evidence="4 7" id="KW-1133">Transmembrane helix</keyword>
<evidence type="ECO:0000256" key="2">
    <source>
        <dbReference type="ARBA" id="ARBA00008573"/>
    </source>
</evidence>
<evidence type="ECO:0000313" key="9">
    <source>
        <dbReference type="EMBL" id="KAG5192968.1"/>
    </source>
</evidence>
<accession>A0A836CPN9</accession>
<evidence type="ECO:0000256" key="6">
    <source>
        <dbReference type="RuleBase" id="RU362006"/>
    </source>
</evidence>
<dbReference type="InterPro" id="IPR035892">
    <property type="entry name" value="C2_domain_sf"/>
</dbReference>
<dbReference type="CDD" id="cd00030">
    <property type="entry name" value="C2"/>
    <property type="match status" value="1"/>
</dbReference>
<keyword evidence="3 7" id="KW-0812">Transmembrane</keyword>
<comment type="similarity">
    <text evidence="2 6">Belongs to the DP1 family.</text>
</comment>
<evidence type="ECO:0000256" key="5">
    <source>
        <dbReference type="ARBA" id="ARBA00023136"/>
    </source>
</evidence>
<dbReference type="Pfam" id="PF00168">
    <property type="entry name" value="C2"/>
    <property type="match status" value="1"/>
</dbReference>
<dbReference type="PROSITE" id="PS50004">
    <property type="entry name" value="C2"/>
    <property type="match status" value="1"/>
</dbReference>
<dbReference type="PANTHER" id="PTHR12300">
    <property type="entry name" value="HVA22-LIKE PROTEINS"/>
    <property type="match status" value="1"/>
</dbReference>
<keyword evidence="10" id="KW-1185">Reference proteome</keyword>
<feature type="transmembrane region" description="Helical" evidence="7">
    <location>
        <begin position="43"/>
        <end position="74"/>
    </location>
</feature>
<reference evidence="9" key="1">
    <citation type="submission" date="2021-02" db="EMBL/GenBank/DDBJ databases">
        <title>First Annotated Genome of the Yellow-green Alga Tribonema minus.</title>
        <authorList>
            <person name="Mahan K.M."/>
        </authorList>
    </citation>
    <scope>NUCLEOTIDE SEQUENCE</scope>
    <source>
        <strain evidence="9">UTEX B ZZ1240</strain>
    </source>
</reference>